<feature type="transmembrane region" description="Helical" evidence="2">
    <location>
        <begin position="43"/>
        <end position="65"/>
    </location>
</feature>
<feature type="compositionally biased region" description="Low complexity" evidence="1">
    <location>
        <begin position="99"/>
        <end position="138"/>
    </location>
</feature>
<gene>
    <name evidence="3" type="ORF">CYJ32_02590</name>
</gene>
<feature type="compositionally biased region" description="Low complexity" evidence="1">
    <location>
        <begin position="18"/>
        <end position="32"/>
    </location>
</feature>
<keyword evidence="2" id="KW-1133">Transmembrane helix</keyword>
<reference evidence="3 4" key="1">
    <citation type="submission" date="2017-12" db="EMBL/GenBank/DDBJ databases">
        <title>Phylogenetic diversity of female urinary microbiome.</title>
        <authorList>
            <person name="Thomas-White K."/>
            <person name="Wolfe A.J."/>
        </authorList>
    </citation>
    <scope>NUCLEOTIDE SEQUENCE [LARGE SCALE GENOMIC DNA]</scope>
    <source>
        <strain evidence="3 4">UMB0064</strain>
    </source>
</reference>
<accession>A0A2I1M864</accession>
<organism evidence="3 4">
    <name type="scientific">Alloscardovia omnicolens</name>
    <dbReference type="NCBI Taxonomy" id="419015"/>
    <lineage>
        <taxon>Bacteria</taxon>
        <taxon>Bacillati</taxon>
        <taxon>Actinomycetota</taxon>
        <taxon>Actinomycetes</taxon>
        <taxon>Bifidobacteriales</taxon>
        <taxon>Bifidobacteriaceae</taxon>
        <taxon>Alloscardovia</taxon>
    </lineage>
</organism>
<proteinExistence type="predicted"/>
<name>A0A2I1M864_9BIFI</name>
<dbReference type="AlphaFoldDB" id="A0A2I1M864"/>
<keyword evidence="2" id="KW-0812">Transmembrane</keyword>
<sequence>MTDNTQNAPYQDFSQNDAPAAAPAQAAMPVAPSQTSAEKKKTFLHIAIGFIVGAALIAPTTWMIASSSAHDTMQPMSQNMQGGPGGQNSQGGMQGGPDGSNNSGNSGNSDNSNNTAPQDQTHNNNNSQSDSSNSDTNS</sequence>
<evidence type="ECO:0000256" key="1">
    <source>
        <dbReference type="SAM" id="MobiDB-lite"/>
    </source>
</evidence>
<feature type="compositionally biased region" description="Polar residues" evidence="1">
    <location>
        <begin position="1"/>
        <end position="17"/>
    </location>
</feature>
<dbReference type="Proteomes" id="UP000242263">
    <property type="component" value="Unassembled WGS sequence"/>
</dbReference>
<comment type="caution">
    <text evidence="3">The sequence shown here is derived from an EMBL/GenBank/DDBJ whole genome shotgun (WGS) entry which is preliminary data.</text>
</comment>
<evidence type="ECO:0000313" key="4">
    <source>
        <dbReference type="Proteomes" id="UP000242263"/>
    </source>
</evidence>
<dbReference type="RefSeq" id="WP_021618803.1">
    <property type="nucleotide sequence ID" value="NZ_CAMYCS010000002.1"/>
</dbReference>
<dbReference type="EMBL" id="PKGU01000001">
    <property type="protein sequence ID" value="PKZ16324.1"/>
    <property type="molecule type" value="Genomic_DNA"/>
</dbReference>
<evidence type="ECO:0000313" key="3">
    <source>
        <dbReference type="EMBL" id="PKZ16324.1"/>
    </source>
</evidence>
<keyword evidence="2" id="KW-0472">Membrane</keyword>
<feature type="compositionally biased region" description="Gly residues" evidence="1">
    <location>
        <begin position="82"/>
        <end position="98"/>
    </location>
</feature>
<evidence type="ECO:0000256" key="2">
    <source>
        <dbReference type="SAM" id="Phobius"/>
    </source>
</evidence>
<feature type="region of interest" description="Disordered" evidence="1">
    <location>
        <begin position="1"/>
        <end position="37"/>
    </location>
</feature>
<protein>
    <submittedName>
        <fullName evidence="3">Uncharacterized protein</fullName>
    </submittedName>
</protein>
<feature type="region of interest" description="Disordered" evidence="1">
    <location>
        <begin position="68"/>
        <end position="138"/>
    </location>
</feature>